<dbReference type="VEuPathDB" id="PiroplasmaDB:TpMuguga_01g00073"/>
<comment type="caution">
    <text evidence="9">The sequence shown here is derived from an EMBL/GenBank/DDBJ whole genome shotgun (WGS) entry which is preliminary data.</text>
</comment>
<dbReference type="KEGG" id="tpv:TP01_0073"/>
<dbReference type="Gene3D" id="3.40.50.2020">
    <property type="match status" value="1"/>
</dbReference>
<evidence type="ECO:0000256" key="6">
    <source>
        <dbReference type="ARBA" id="ARBA00022676"/>
    </source>
</evidence>
<evidence type="ECO:0000256" key="7">
    <source>
        <dbReference type="ARBA" id="ARBA00022679"/>
    </source>
</evidence>
<dbReference type="GeneID" id="3502844"/>
<dbReference type="GO" id="GO:0006207">
    <property type="term" value="P:'de novo' pyrimidine nucleobase biosynthetic process"/>
    <property type="evidence" value="ECO:0007669"/>
    <property type="project" value="TreeGrafter"/>
</dbReference>
<dbReference type="InterPro" id="IPR000836">
    <property type="entry name" value="PRTase_dom"/>
</dbReference>
<dbReference type="InterPro" id="IPR029057">
    <property type="entry name" value="PRTase-like"/>
</dbReference>
<evidence type="ECO:0000313" key="9">
    <source>
        <dbReference type="EMBL" id="EAN33317.1"/>
    </source>
</evidence>
<keyword evidence="7 9" id="KW-0808">Transferase</keyword>
<dbReference type="GO" id="GO:0046132">
    <property type="term" value="P:pyrimidine ribonucleoside biosynthetic process"/>
    <property type="evidence" value="ECO:0007669"/>
    <property type="project" value="TreeGrafter"/>
</dbReference>
<dbReference type="PANTHER" id="PTHR46683">
    <property type="entry name" value="OROTATE PHOSPHORIBOSYLTRANSFERASE 1-RELATED"/>
    <property type="match status" value="1"/>
</dbReference>
<dbReference type="GO" id="GO:0004588">
    <property type="term" value="F:orotate phosphoribosyltransferase activity"/>
    <property type="evidence" value="ECO:0007669"/>
    <property type="project" value="UniProtKB-EC"/>
</dbReference>
<comment type="similarity">
    <text evidence="3">Belongs to the purine/pyrimidine phosphoribosyltransferase family. PyrE subfamily.</text>
</comment>
<dbReference type="AlphaFoldDB" id="Q4N9P1"/>
<sequence length="205" mass="23355">MGSESLLLRVPEMKKRFLELCHKYEAYKYGDFVLRSGLKSNIFFNSGVLTDCESFDLMTDLMIAKLLESNVEFDAFHGCPYKAIPLVSTLCLKYYKLTGKKVYFGYHRKEVKDHGEGKLFVGSPKVFGENSRLVVVDDILTKGTSVSESLSLLKNTPAKVVCVLILLNREPNYGEFAKKLDDMGVKFLEVMKLDDLLDPKMYYTQ</sequence>
<evidence type="ECO:0000256" key="4">
    <source>
        <dbReference type="ARBA" id="ARBA00011738"/>
    </source>
</evidence>
<keyword evidence="6 9" id="KW-0328">Glycosyltransferase</keyword>
<evidence type="ECO:0000256" key="8">
    <source>
        <dbReference type="ARBA" id="ARBA00022975"/>
    </source>
</evidence>
<protein>
    <recommendedName>
        <fullName evidence="5">orotate phosphoribosyltransferase</fullName>
        <ecNumber evidence="5">2.4.2.10</ecNumber>
    </recommendedName>
</protein>
<name>Q4N9P1_THEPA</name>
<comment type="function">
    <text evidence="1">Catalyzes the transfer of a ribosyl phosphate group from 5-phosphoribose 1-diphosphate to orotate, leading to the formation of orotidine monophosphate (OMP).</text>
</comment>
<dbReference type="EMBL" id="AAGK01000001">
    <property type="protein sequence ID" value="EAN33317.1"/>
    <property type="molecule type" value="Genomic_DNA"/>
</dbReference>
<dbReference type="FunCoup" id="Q4N9P1">
    <property type="interactions" value="34"/>
</dbReference>
<accession>Q4N9P1</accession>
<comment type="subunit">
    <text evidence="4">Homodimer.</text>
</comment>
<dbReference type="OMA" id="ANVFYLY"/>
<gene>
    <name evidence="9" type="ordered locus">TP01_0073</name>
</gene>
<dbReference type="CDD" id="cd06223">
    <property type="entry name" value="PRTases_typeI"/>
    <property type="match status" value="1"/>
</dbReference>
<organism evidence="9 10">
    <name type="scientific">Theileria parva</name>
    <name type="common">East coast fever infection agent</name>
    <dbReference type="NCBI Taxonomy" id="5875"/>
    <lineage>
        <taxon>Eukaryota</taxon>
        <taxon>Sar</taxon>
        <taxon>Alveolata</taxon>
        <taxon>Apicomplexa</taxon>
        <taxon>Aconoidasida</taxon>
        <taxon>Piroplasmida</taxon>
        <taxon>Theileriidae</taxon>
        <taxon>Theileria</taxon>
    </lineage>
</organism>
<dbReference type="SUPFAM" id="SSF53271">
    <property type="entry name" value="PRTase-like"/>
    <property type="match status" value="1"/>
</dbReference>
<dbReference type="GO" id="GO:0005737">
    <property type="term" value="C:cytoplasm"/>
    <property type="evidence" value="ECO:0007669"/>
    <property type="project" value="TreeGrafter"/>
</dbReference>
<dbReference type="InterPro" id="IPR004467">
    <property type="entry name" value="Or_phspho_trans_dom"/>
</dbReference>
<dbReference type="GO" id="GO:0044205">
    <property type="term" value="P:'de novo' UMP biosynthetic process"/>
    <property type="evidence" value="ECO:0007669"/>
    <property type="project" value="UniProtKB-UniPathway"/>
</dbReference>
<dbReference type="PANTHER" id="PTHR46683:SF1">
    <property type="entry name" value="OROTATE PHOSPHORIBOSYLTRANSFERASE 1-RELATED"/>
    <property type="match status" value="1"/>
</dbReference>
<dbReference type="STRING" id="5875.Q4N9P1"/>
<dbReference type="HAMAP" id="MF_01208">
    <property type="entry name" value="PyrE"/>
    <property type="match status" value="1"/>
</dbReference>
<dbReference type="UniPathway" id="UPA00070">
    <property type="reaction ID" value="UER00119"/>
</dbReference>
<reference evidence="9" key="2">
    <citation type="submission" date="2005-06" db="EMBL/GenBank/DDBJ databases">
        <authorList>
            <person name="Gardner M."/>
            <person name="Bishop R."/>
            <person name="Shah T."/>
            <person name="de Villiers E."/>
            <person name="Carlton J.M."/>
            <person name="Hall N."/>
            <person name="Ren Q."/>
            <person name="Paulsen I.T."/>
            <person name="Pain A."/>
            <person name="Berriman M."/>
            <person name="Wilson R.J.M."/>
            <person name="Sato S."/>
            <person name="Ralph S.A."/>
            <person name="Mann D.J."/>
            <person name="Xiong Z."/>
            <person name="Shallom S.J."/>
            <person name="Weidman J."/>
            <person name="Jiang L."/>
            <person name="Lynn J."/>
            <person name="Weaver B."/>
            <person name="Shoaibi A."/>
            <person name="Wasawo D."/>
            <person name="Crabtree J."/>
            <person name="Wortman J.R."/>
            <person name="Haas B."/>
            <person name="Angiuoli S."/>
            <person name="Creasy T.H."/>
            <person name="Lu C."/>
            <person name="Suh B."/>
            <person name="Silva J.C."/>
            <person name="Utterback T."/>
            <person name="Feldblyum T."/>
            <person name="Pertea M."/>
            <person name="Allen J."/>
            <person name="Taracha E.L."/>
            <person name="Salzberg S.L."/>
            <person name="White O."/>
            <person name="Fitzhugh H.A."/>
            <person name="Morzaria S."/>
            <person name="Venter J.C."/>
            <person name="Fraser C.M."/>
            <person name="Nene V."/>
        </authorList>
    </citation>
    <scope>NUCLEOTIDE SEQUENCE</scope>
    <source>
        <strain evidence="9">Muguga</strain>
    </source>
</reference>
<dbReference type="NCBIfam" id="TIGR00336">
    <property type="entry name" value="pyrE"/>
    <property type="match status" value="1"/>
</dbReference>
<evidence type="ECO:0000256" key="5">
    <source>
        <dbReference type="ARBA" id="ARBA00011971"/>
    </source>
</evidence>
<dbReference type="InParanoid" id="Q4N9P1"/>
<proteinExistence type="inferred from homology"/>
<reference evidence="9" key="1">
    <citation type="journal article" date="2005" name="Science">
        <title>Genome sequence of Theileria parva, a bovine pathogen that transforms lymphocytes.</title>
        <authorList>
            <person name="Gardner M.J."/>
            <person name="Bishop R."/>
            <person name="Shah T."/>
            <person name="de Villiers E.P."/>
            <person name="Carlton J.M."/>
            <person name="Hall N."/>
            <person name="Ren Q."/>
            <person name="Paulsen I.T."/>
            <person name="Pain A."/>
            <person name="Berriman M."/>
            <person name="Wilson R.J.M."/>
            <person name="Sato S."/>
            <person name="Ralph S.A."/>
            <person name="Mann D.J."/>
            <person name="Xiong Z."/>
            <person name="Shallom S.J."/>
            <person name="Weidman J."/>
            <person name="Jiang L."/>
            <person name="Lynn J."/>
            <person name="Weaver B."/>
            <person name="Shoaibi A."/>
            <person name="Domingo A.R."/>
            <person name="Wasawo D."/>
            <person name="Crabtree J."/>
            <person name="Wortman J.R."/>
            <person name="Haas B."/>
            <person name="Angiuoli S.V."/>
            <person name="Creasy T.H."/>
            <person name="Lu C."/>
            <person name="Suh B."/>
            <person name="Silva J.C."/>
            <person name="Utterback T.R."/>
            <person name="Feldblyum T.V."/>
            <person name="Pertea M."/>
            <person name="Allen J."/>
            <person name="Nierman W.C."/>
            <person name="Taracha E.L.N."/>
            <person name="Salzberg S.L."/>
            <person name="White O.R."/>
            <person name="Fitzhugh H.A."/>
            <person name="Morzaria S."/>
            <person name="Venter J.C."/>
            <person name="Fraser C.M."/>
            <person name="Nene V."/>
        </authorList>
    </citation>
    <scope>NUCLEOTIDE SEQUENCE [LARGE SCALE GENOMIC DNA]</scope>
    <source>
        <strain evidence="9">Muguga</strain>
    </source>
</reference>
<dbReference type="eggNOG" id="KOG1377">
    <property type="taxonomic scope" value="Eukaryota"/>
</dbReference>
<dbReference type="InterPro" id="IPR023031">
    <property type="entry name" value="OPRT"/>
</dbReference>
<keyword evidence="8" id="KW-0665">Pyrimidine biosynthesis</keyword>
<comment type="pathway">
    <text evidence="2">Pyrimidine metabolism; UMP biosynthesis via de novo pathway; UMP from orotate: step 1/2.</text>
</comment>
<dbReference type="EC" id="2.4.2.10" evidence="5"/>
<evidence type="ECO:0000256" key="2">
    <source>
        <dbReference type="ARBA" id="ARBA00004889"/>
    </source>
</evidence>
<evidence type="ECO:0000313" key="10">
    <source>
        <dbReference type="Proteomes" id="UP000001949"/>
    </source>
</evidence>
<keyword evidence="10" id="KW-1185">Reference proteome</keyword>
<evidence type="ECO:0000256" key="1">
    <source>
        <dbReference type="ARBA" id="ARBA00003769"/>
    </source>
</evidence>
<dbReference type="Proteomes" id="UP000001949">
    <property type="component" value="Unassembled WGS sequence"/>
</dbReference>
<evidence type="ECO:0000256" key="3">
    <source>
        <dbReference type="ARBA" id="ARBA00006340"/>
    </source>
</evidence>